<feature type="zinc finger region" description="C3H1-type" evidence="7">
    <location>
        <begin position="288"/>
        <end position="315"/>
    </location>
</feature>
<dbReference type="Gene3D" id="3.30.1370.210">
    <property type="match status" value="1"/>
</dbReference>
<evidence type="ECO:0000256" key="8">
    <source>
        <dbReference type="SAM" id="MobiDB-lite"/>
    </source>
</evidence>
<feature type="zinc finger region" description="C3H1-type" evidence="7">
    <location>
        <begin position="60"/>
        <end position="84"/>
    </location>
</feature>
<dbReference type="InterPro" id="IPR002867">
    <property type="entry name" value="IBR_dom"/>
</dbReference>
<feature type="domain" description="C3H1-type" evidence="9">
    <location>
        <begin position="687"/>
        <end position="714"/>
    </location>
</feature>
<dbReference type="Pfam" id="PF01485">
    <property type="entry name" value="IBR"/>
    <property type="match status" value="1"/>
</dbReference>
<dbReference type="InterPro" id="IPR012677">
    <property type="entry name" value="Nucleotide-bd_a/b_plait_sf"/>
</dbReference>
<feature type="domain" description="C3H1-type" evidence="9">
    <location>
        <begin position="521"/>
        <end position="548"/>
    </location>
</feature>
<evidence type="ECO:0000259" key="9">
    <source>
        <dbReference type="PROSITE" id="PS50103"/>
    </source>
</evidence>
<evidence type="ECO:0000256" key="3">
    <source>
        <dbReference type="ARBA" id="ARBA00022737"/>
    </source>
</evidence>
<feature type="zinc finger region" description="C3H1-type" evidence="7">
    <location>
        <begin position="87"/>
        <end position="114"/>
    </location>
</feature>
<feature type="domain" description="C3H1-type" evidence="9">
    <location>
        <begin position="60"/>
        <end position="84"/>
    </location>
</feature>
<dbReference type="Gene3D" id="3.30.70.330">
    <property type="match status" value="1"/>
</dbReference>
<feature type="zinc finger region" description="C3H1-type" evidence="7">
    <location>
        <begin position="655"/>
        <end position="682"/>
    </location>
</feature>
<evidence type="ECO:0000256" key="4">
    <source>
        <dbReference type="ARBA" id="ARBA00022771"/>
    </source>
</evidence>
<dbReference type="PANTHER" id="PTHR11224:SF10">
    <property type="entry name" value="IP09428P-RELATED"/>
    <property type="match status" value="1"/>
</dbReference>
<keyword evidence="1" id="KW-0808">Transferase</keyword>
<reference evidence="11" key="1">
    <citation type="submission" date="2023-03" db="EMBL/GenBank/DDBJ databases">
        <title>Massive genome expansion in bonnet fungi (Mycena s.s.) driven by repeated elements and novel gene families across ecological guilds.</title>
        <authorList>
            <consortium name="Lawrence Berkeley National Laboratory"/>
            <person name="Harder C.B."/>
            <person name="Miyauchi S."/>
            <person name="Viragh M."/>
            <person name="Kuo A."/>
            <person name="Thoen E."/>
            <person name="Andreopoulos B."/>
            <person name="Lu D."/>
            <person name="Skrede I."/>
            <person name="Drula E."/>
            <person name="Henrissat B."/>
            <person name="Morin E."/>
            <person name="Kohler A."/>
            <person name="Barry K."/>
            <person name="LaButti K."/>
            <person name="Morin E."/>
            <person name="Salamov A."/>
            <person name="Lipzen A."/>
            <person name="Mereny Z."/>
            <person name="Hegedus B."/>
            <person name="Baldrian P."/>
            <person name="Stursova M."/>
            <person name="Weitz H."/>
            <person name="Taylor A."/>
            <person name="Grigoriev I.V."/>
            <person name="Nagy L.G."/>
            <person name="Martin F."/>
            <person name="Kauserud H."/>
        </authorList>
    </citation>
    <scope>NUCLEOTIDE SEQUENCE</scope>
    <source>
        <strain evidence="11">CBHHK002</strain>
    </source>
</reference>
<dbReference type="SUPFAM" id="SSF57850">
    <property type="entry name" value="RING/U-box"/>
    <property type="match status" value="2"/>
</dbReference>
<feature type="region of interest" description="Disordered" evidence="8">
    <location>
        <begin position="537"/>
        <end position="618"/>
    </location>
</feature>
<feature type="zinc finger region" description="C3H1-type" evidence="7">
    <location>
        <begin position="325"/>
        <end position="352"/>
    </location>
</feature>
<feature type="region of interest" description="Disordered" evidence="8">
    <location>
        <begin position="350"/>
        <end position="473"/>
    </location>
</feature>
<dbReference type="InterPro" id="IPR000571">
    <property type="entry name" value="Znf_CCCH"/>
</dbReference>
<feature type="domain" description="C3H1-type" evidence="9">
    <location>
        <begin position="288"/>
        <end position="315"/>
    </location>
</feature>
<feature type="compositionally biased region" description="Low complexity" evidence="8">
    <location>
        <begin position="501"/>
        <end position="515"/>
    </location>
</feature>
<feature type="region of interest" description="Disordered" evidence="8">
    <location>
        <begin position="716"/>
        <end position="752"/>
    </location>
</feature>
<dbReference type="InterPro" id="IPR013083">
    <property type="entry name" value="Znf_RING/FYVE/PHD"/>
</dbReference>
<evidence type="ECO:0000256" key="7">
    <source>
        <dbReference type="PROSITE-ProRule" id="PRU00723"/>
    </source>
</evidence>
<dbReference type="InterPro" id="IPR045072">
    <property type="entry name" value="MKRN-like"/>
</dbReference>
<feature type="domain" description="C3H1-type" evidence="9">
    <location>
        <begin position="195"/>
        <end position="221"/>
    </location>
</feature>
<feature type="compositionally biased region" description="Polar residues" evidence="8">
    <location>
        <begin position="459"/>
        <end position="469"/>
    </location>
</feature>
<comment type="caution">
    <text evidence="11">The sequence shown here is derived from an EMBL/GenBank/DDBJ whole genome shotgun (WGS) entry which is preliminary data.</text>
</comment>
<gene>
    <name evidence="11" type="ORF">DFH08DRAFT_499073</name>
</gene>
<organism evidence="11 12">
    <name type="scientific">Mycena albidolilacea</name>
    <dbReference type="NCBI Taxonomy" id="1033008"/>
    <lineage>
        <taxon>Eukaryota</taxon>
        <taxon>Fungi</taxon>
        <taxon>Dikarya</taxon>
        <taxon>Basidiomycota</taxon>
        <taxon>Agaricomycotina</taxon>
        <taxon>Agaricomycetes</taxon>
        <taxon>Agaricomycetidae</taxon>
        <taxon>Agaricales</taxon>
        <taxon>Marasmiineae</taxon>
        <taxon>Mycenaceae</taxon>
        <taxon>Mycena</taxon>
    </lineage>
</organism>
<evidence type="ECO:0000313" key="12">
    <source>
        <dbReference type="Proteomes" id="UP001218218"/>
    </source>
</evidence>
<dbReference type="Gene3D" id="4.10.1000.10">
    <property type="entry name" value="Zinc finger, CCCH-type"/>
    <property type="match status" value="3"/>
</dbReference>
<dbReference type="GO" id="GO:0061630">
    <property type="term" value="F:ubiquitin protein ligase activity"/>
    <property type="evidence" value="ECO:0007669"/>
    <property type="project" value="InterPro"/>
</dbReference>
<proteinExistence type="predicted"/>
<feature type="region of interest" description="Disordered" evidence="8">
    <location>
        <begin position="118"/>
        <end position="155"/>
    </location>
</feature>
<dbReference type="PROSITE" id="PS50103">
    <property type="entry name" value="ZF_C3H1"/>
    <property type="match status" value="8"/>
</dbReference>
<evidence type="ECO:0000256" key="5">
    <source>
        <dbReference type="ARBA" id="ARBA00022786"/>
    </source>
</evidence>
<keyword evidence="5" id="KW-0833">Ubl conjugation pathway</keyword>
<dbReference type="InterPro" id="IPR044066">
    <property type="entry name" value="TRIAD_supradom"/>
</dbReference>
<feature type="compositionally biased region" description="Polar residues" evidence="8">
    <location>
        <begin position="417"/>
        <end position="426"/>
    </location>
</feature>
<dbReference type="PROSITE" id="PS00518">
    <property type="entry name" value="ZF_RING_1"/>
    <property type="match status" value="1"/>
</dbReference>
<dbReference type="SMART" id="SM00356">
    <property type="entry name" value="ZnF_C3H1"/>
    <property type="match status" value="8"/>
</dbReference>
<dbReference type="Pfam" id="PF18044">
    <property type="entry name" value="zf-CCCH_4"/>
    <property type="match status" value="1"/>
</dbReference>
<dbReference type="Pfam" id="PF00642">
    <property type="entry name" value="zf-CCCH"/>
    <property type="match status" value="1"/>
</dbReference>
<dbReference type="GO" id="GO:0000209">
    <property type="term" value="P:protein polyubiquitination"/>
    <property type="evidence" value="ECO:0007669"/>
    <property type="project" value="InterPro"/>
</dbReference>
<dbReference type="SMART" id="SM00647">
    <property type="entry name" value="IBR"/>
    <property type="match status" value="1"/>
</dbReference>
<feature type="region of interest" description="Disordered" evidence="8">
    <location>
        <begin position="495"/>
        <end position="521"/>
    </location>
</feature>
<feature type="domain" description="C3H1-type" evidence="9">
    <location>
        <begin position="325"/>
        <end position="352"/>
    </location>
</feature>
<feature type="zinc finger region" description="C3H1-type" evidence="7">
    <location>
        <begin position="195"/>
        <end position="221"/>
    </location>
</feature>
<dbReference type="PROSITE" id="PS51873">
    <property type="entry name" value="TRIAD"/>
    <property type="match status" value="1"/>
</dbReference>
<dbReference type="InterPro" id="IPR036855">
    <property type="entry name" value="Znf_CCCH_sf"/>
</dbReference>
<dbReference type="InterPro" id="IPR035979">
    <property type="entry name" value="RBD_domain_sf"/>
</dbReference>
<dbReference type="GO" id="GO:0008270">
    <property type="term" value="F:zinc ion binding"/>
    <property type="evidence" value="ECO:0007669"/>
    <property type="project" value="UniProtKB-KW"/>
</dbReference>
<keyword evidence="2 7" id="KW-0479">Metal-binding</keyword>
<evidence type="ECO:0008006" key="13">
    <source>
        <dbReference type="Google" id="ProtNLM"/>
    </source>
</evidence>
<feature type="domain" description="C3H1-type" evidence="9">
    <location>
        <begin position="655"/>
        <end position="682"/>
    </location>
</feature>
<feature type="domain" description="C3H1-type" evidence="9">
    <location>
        <begin position="87"/>
        <end position="114"/>
    </location>
</feature>
<dbReference type="InterPro" id="IPR017907">
    <property type="entry name" value="Znf_RING_CS"/>
</dbReference>
<dbReference type="EMBL" id="JARIHO010000009">
    <property type="protein sequence ID" value="KAJ7355409.1"/>
    <property type="molecule type" value="Genomic_DNA"/>
</dbReference>
<dbReference type="Proteomes" id="UP001218218">
    <property type="component" value="Unassembled WGS sequence"/>
</dbReference>
<feature type="domain" description="RING-type" evidence="10">
    <location>
        <begin position="1273"/>
        <end position="1417"/>
    </location>
</feature>
<protein>
    <recommendedName>
        <fullName evidence="13">RING-type E3 ubiquitin transferase</fullName>
    </recommendedName>
</protein>
<feature type="zinc finger region" description="C3H1-type" evidence="7">
    <location>
        <begin position="687"/>
        <end position="714"/>
    </location>
</feature>
<dbReference type="Gene3D" id="3.30.40.10">
    <property type="entry name" value="Zinc/RING finger domain, C3HC4 (zinc finger)"/>
    <property type="match status" value="1"/>
</dbReference>
<keyword evidence="12" id="KW-1185">Reference proteome</keyword>
<sequence length="1417" mass="154761">MATCNGSGCIHSHTCPASHPSDYSPAPDATDRLASSQVEGIVGTKPVQSFLPSERASETLKERATCVFFLKNRCSHGQKCRFSHTVQSHISPCKFFHQGLCRNGESCFFSHDTIAIDPHPPLDDSASPDDDHQRASEAPSEPALPPSGWDDSPSITEPEIVATSRTAPAPAPLLQGTPLPEGSSPNSHMSSTEVTAFEPCTFHTTGQCMRGDSCVVEHGQPAEQYSPIPSRASPSIAELERDGGWVQFSAAAIAQVASYSPQSAYLPQGMCNMGFMHGHEPFYTPEMPRTPQYCKYFALGTCRKANDCPLVHDIRAQPAPGRNIDNSRKPCLYFNEGGCRRGNDCRFYHDSNGRPPSPRPDPEPSDEQGSGWLSNTDGWGAASGWPTSEPLAENSSVSPQFKDADDSSWAVDAPGSEPQQDSSSGPTHVISDPGTVGEQETNWLADTDDPSKWLAQDPVSHSQEDSSYNDGVESGTALDWFQEVEESRVLQGLAEPRTVLSSTTPTTSAAFPPASRTNDHSPKVGFCRYHNQGHCRKGNNCRFRHDPENGWSPSARAAPTGPESGGEQPTNWLADTHPDSWAPDSQDVTAEWGVRDPVSQPQRPNSYRRVGNTPRSGWMQEIDDKDWVMDQQAEQGGAVDVQGPSSSELAFGYSSQERAPCAFFLKNRCFHGASCRFSHNVSDSDIKPTLSPCIYFRRGSCRDGDSCPFLHGALDPSSSFSGGGDHPKPVAAGWETEHSEHSGAGWLHHTDESPEWNEWNATQSADEWITNVEADGSGNTARSSPVPESLLRPPNPLSDAILSPEPEPEPQSLYRCTVRFGSGAIPEEVATEFDAFRLTLSNYPLGIAHEDLVQLAAPWGVVKNTTFSVTHGGMRAHIEFEECSQAAEARVNLNGVTLDELVMHAQLDSIGSVSGNIHEPETGCQLKLVWEAPSVSAWVFYPTVGVAKDESARLDGILYGERQITAEYVKPSQAHSIPVLLRGLPNGVKKEELHTFCTRSSSVSLNSPSYRESQNHNIRSYLTQFGSVKFLEVLPTKASDLEITGFVEFATRKAAADALQALKKTQHEFLGKGRISAQSVTYSKYDCSNCPFTLIRDELQHLSGPSSDATCTIQCYDKPPRVYVYGRRANAVAHVRKSVQDLIFGTEFATWDPYFDTSSSDEALRRISDDTSFHIERDKRRRALRIWGRRELAEKKIIRLLKTVQAKRHSLRLAQGSLPALIRGGLQKLHEEFGTSKVLLDVHSRTVTVLGDIKTEVEARLQTLPVRNSSGSQTSDCCLCFADAIEPVELACSHIYCSGCLKLVLRPVAGLEFVTPRACVADVEGGSCLVPIPIRTIFSHLSDIDQTMLFEGSLLSFVRSEPTFRFCPSGCPVVYRLGIAGTIYTCPECNLDLCASCAVPMHAGLTCAEYQTLQDSG</sequence>
<keyword evidence="6 7" id="KW-0862">Zinc</keyword>
<evidence type="ECO:0000256" key="1">
    <source>
        <dbReference type="ARBA" id="ARBA00022679"/>
    </source>
</evidence>
<keyword evidence="3" id="KW-0677">Repeat</keyword>
<evidence type="ECO:0000256" key="6">
    <source>
        <dbReference type="ARBA" id="ARBA00022833"/>
    </source>
</evidence>
<evidence type="ECO:0000259" key="10">
    <source>
        <dbReference type="PROSITE" id="PS51873"/>
    </source>
</evidence>
<dbReference type="CDD" id="cd20335">
    <property type="entry name" value="BRcat_RBR"/>
    <property type="match status" value="1"/>
</dbReference>
<dbReference type="Pfam" id="PF14608">
    <property type="entry name" value="zf-CCCH_2"/>
    <property type="match status" value="4"/>
</dbReference>
<dbReference type="PANTHER" id="PTHR11224">
    <property type="entry name" value="MAKORIN-RELATED"/>
    <property type="match status" value="1"/>
</dbReference>
<feature type="zinc finger region" description="C3H1-type" evidence="7">
    <location>
        <begin position="521"/>
        <end position="548"/>
    </location>
</feature>
<evidence type="ECO:0000313" key="11">
    <source>
        <dbReference type="EMBL" id="KAJ7355409.1"/>
    </source>
</evidence>
<dbReference type="SUPFAM" id="SSF54928">
    <property type="entry name" value="RNA-binding domain, RBD"/>
    <property type="match status" value="2"/>
</dbReference>
<dbReference type="GO" id="GO:0003676">
    <property type="term" value="F:nucleic acid binding"/>
    <property type="evidence" value="ECO:0007669"/>
    <property type="project" value="InterPro"/>
</dbReference>
<dbReference type="SUPFAM" id="SSF90229">
    <property type="entry name" value="CCCH zinc finger"/>
    <property type="match status" value="5"/>
</dbReference>
<name>A0AAD7EW46_9AGAR</name>
<dbReference type="InterPro" id="IPR041367">
    <property type="entry name" value="Znf-CCCH_4"/>
</dbReference>
<accession>A0AAD7EW46</accession>
<keyword evidence="4 7" id="KW-0863">Zinc-finger</keyword>
<dbReference type="CDD" id="cd00590">
    <property type="entry name" value="RRM_SF"/>
    <property type="match status" value="1"/>
</dbReference>
<feature type="region of interest" description="Disordered" evidence="8">
    <location>
        <begin position="774"/>
        <end position="810"/>
    </location>
</feature>
<feature type="region of interest" description="Disordered" evidence="8">
    <location>
        <begin position="169"/>
        <end position="191"/>
    </location>
</feature>
<evidence type="ECO:0000256" key="2">
    <source>
        <dbReference type="ARBA" id="ARBA00022723"/>
    </source>
</evidence>